<dbReference type="InterPro" id="IPR036250">
    <property type="entry name" value="AcylCo_DH-like_C"/>
</dbReference>
<keyword evidence="12" id="KW-1185">Reference proteome</keyword>
<organism evidence="11">
    <name type="scientific">Absidia glauca</name>
    <name type="common">Pin mould</name>
    <dbReference type="NCBI Taxonomy" id="4829"/>
    <lineage>
        <taxon>Eukaryota</taxon>
        <taxon>Fungi</taxon>
        <taxon>Fungi incertae sedis</taxon>
        <taxon>Mucoromycota</taxon>
        <taxon>Mucoromycotina</taxon>
        <taxon>Mucoromycetes</taxon>
        <taxon>Mucorales</taxon>
        <taxon>Cunninghamellaceae</taxon>
        <taxon>Absidia</taxon>
    </lineage>
</organism>
<comment type="cofactor">
    <cofactor evidence="1 7">
        <name>FAD</name>
        <dbReference type="ChEBI" id="CHEBI:57692"/>
    </cofactor>
</comment>
<dbReference type="PANTHER" id="PTHR48083:SF13">
    <property type="entry name" value="ACYL-COA DEHYDROGENASE FAMILY MEMBER 11"/>
    <property type="match status" value="1"/>
</dbReference>
<evidence type="ECO:0000313" key="11">
    <source>
        <dbReference type="EMBL" id="SAM01248.1"/>
    </source>
</evidence>
<dbReference type="SUPFAM" id="SSF47203">
    <property type="entry name" value="Acyl-CoA dehydrogenase C-terminal domain-like"/>
    <property type="match status" value="1"/>
</dbReference>
<dbReference type="GO" id="GO:0033539">
    <property type="term" value="P:fatty acid beta-oxidation using acyl-CoA dehydrogenase"/>
    <property type="evidence" value="ECO:0007669"/>
    <property type="project" value="TreeGrafter"/>
</dbReference>
<evidence type="ECO:0000256" key="1">
    <source>
        <dbReference type="ARBA" id="ARBA00001974"/>
    </source>
</evidence>
<evidence type="ECO:0000313" key="12">
    <source>
        <dbReference type="Proteomes" id="UP000078561"/>
    </source>
</evidence>
<dbReference type="Pfam" id="PF00441">
    <property type="entry name" value="Acyl-CoA_dh_1"/>
    <property type="match status" value="1"/>
</dbReference>
<feature type="domain" description="Acyl-CoA dehydrogenase/oxidase N-terminal" evidence="10">
    <location>
        <begin position="17"/>
        <end position="139"/>
    </location>
</feature>
<dbReference type="Pfam" id="PF02770">
    <property type="entry name" value="Acyl-CoA_dh_M"/>
    <property type="match status" value="1"/>
</dbReference>
<dbReference type="InterPro" id="IPR050741">
    <property type="entry name" value="Acyl-CoA_dehydrogenase"/>
</dbReference>
<evidence type="ECO:0008006" key="13">
    <source>
        <dbReference type="Google" id="ProtNLM"/>
    </source>
</evidence>
<comment type="subunit">
    <text evidence="3">Homodimer.</text>
</comment>
<dbReference type="GO" id="GO:0003995">
    <property type="term" value="F:acyl-CoA dehydrogenase activity"/>
    <property type="evidence" value="ECO:0007669"/>
    <property type="project" value="TreeGrafter"/>
</dbReference>
<dbReference type="Gene3D" id="1.10.540.10">
    <property type="entry name" value="Acyl-CoA dehydrogenase/oxidase, N-terminal domain"/>
    <property type="match status" value="1"/>
</dbReference>
<dbReference type="OrthoDB" id="434771at2759"/>
<evidence type="ECO:0000256" key="2">
    <source>
        <dbReference type="ARBA" id="ARBA00009347"/>
    </source>
</evidence>
<dbReference type="AlphaFoldDB" id="A0A168NUR1"/>
<feature type="domain" description="Acyl-CoA oxidase/dehydrogenase middle" evidence="9">
    <location>
        <begin position="143"/>
        <end position="245"/>
    </location>
</feature>
<gene>
    <name evidence="11" type="primary">ABSGL_06989.1 scaffold 8715</name>
</gene>
<proteinExistence type="inferred from homology"/>
<comment type="similarity">
    <text evidence="2 7">Belongs to the acyl-CoA dehydrogenase family.</text>
</comment>
<dbReference type="STRING" id="4829.A0A168NUR1"/>
<dbReference type="FunFam" id="2.40.110.10:FF:000002">
    <property type="entry name" value="Acyl-CoA dehydrogenase fadE12"/>
    <property type="match status" value="1"/>
</dbReference>
<dbReference type="Gene3D" id="2.40.110.10">
    <property type="entry name" value="Butyryl-CoA Dehydrogenase, subunit A, domain 2"/>
    <property type="match status" value="1"/>
</dbReference>
<dbReference type="InterPro" id="IPR006091">
    <property type="entry name" value="Acyl-CoA_Oxase/DH_mid-dom"/>
</dbReference>
<evidence type="ECO:0000259" key="10">
    <source>
        <dbReference type="Pfam" id="PF02771"/>
    </source>
</evidence>
<dbReference type="SUPFAM" id="SSF56645">
    <property type="entry name" value="Acyl-CoA dehydrogenase NM domain-like"/>
    <property type="match status" value="1"/>
</dbReference>
<dbReference type="GO" id="GO:0005737">
    <property type="term" value="C:cytoplasm"/>
    <property type="evidence" value="ECO:0007669"/>
    <property type="project" value="TreeGrafter"/>
</dbReference>
<dbReference type="Pfam" id="PF02771">
    <property type="entry name" value="Acyl-CoA_dh_N"/>
    <property type="match status" value="1"/>
</dbReference>
<evidence type="ECO:0000256" key="7">
    <source>
        <dbReference type="RuleBase" id="RU362125"/>
    </source>
</evidence>
<dbReference type="Gene3D" id="1.20.140.10">
    <property type="entry name" value="Butyryl-CoA Dehydrogenase, subunit A, domain 3"/>
    <property type="match status" value="1"/>
</dbReference>
<dbReference type="OMA" id="LAYMYAM"/>
<keyword evidence="5 7" id="KW-0274">FAD</keyword>
<dbReference type="InterPro" id="IPR046373">
    <property type="entry name" value="Acyl-CoA_Oxase/DH_mid-dom_sf"/>
</dbReference>
<dbReference type="EMBL" id="LT553525">
    <property type="protein sequence ID" value="SAM01248.1"/>
    <property type="molecule type" value="Genomic_DNA"/>
</dbReference>
<evidence type="ECO:0000259" key="8">
    <source>
        <dbReference type="Pfam" id="PF00441"/>
    </source>
</evidence>
<feature type="domain" description="Acyl-CoA dehydrogenase/oxidase C-terminal" evidence="8">
    <location>
        <begin position="257"/>
        <end position="408"/>
    </location>
</feature>
<dbReference type="InterPro" id="IPR009100">
    <property type="entry name" value="AcylCoA_DH/oxidase_NM_dom_sf"/>
</dbReference>
<dbReference type="InterPro" id="IPR013786">
    <property type="entry name" value="AcylCoA_DH/ox_N"/>
</dbReference>
<accession>A0A168NUR1</accession>
<evidence type="ECO:0000256" key="5">
    <source>
        <dbReference type="ARBA" id="ARBA00022827"/>
    </source>
</evidence>
<dbReference type="Proteomes" id="UP000078561">
    <property type="component" value="Unassembled WGS sequence"/>
</dbReference>
<keyword evidence="6 7" id="KW-0560">Oxidoreductase</keyword>
<name>A0A168NUR1_ABSGL</name>
<evidence type="ECO:0000256" key="3">
    <source>
        <dbReference type="ARBA" id="ARBA00011738"/>
    </source>
</evidence>
<dbReference type="PANTHER" id="PTHR48083">
    <property type="entry name" value="MEDIUM-CHAIN SPECIFIC ACYL-COA DEHYDROGENASE, MITOCHONDRIAL-RELATED"/>
    <property type="match status" value="1"/>
</dbReference>
<dbReference type="InParanoid" id="A0A168NUR1"/>
<evidence type="ECO:0000256" key="6">
    <source>
        <dbReference type="ARBA" id="ARBA00023002"/>
    </source>
</evidence>
<evidence type="ECO:0000259" key="9">
    <source>
        <dbReference type="Pfam" id="PF02770"/>
    </source>
</evidence>
<dbReference type="InterPro" id="IPR037069">
    <property type="entry name" value="AcylCoA_DH/ox_N_sf"/>
</dbReference>
<dbReference type="InterPro" id="IPR009075">
    <property type="entry name" value="AcylCo_DH/oxidase_C"/>
</dbReference>
<sequence length="434" mass="47975">MATNSLVDLKQLSPKFQDLYAKTKDFVENDCIPAEKTFDLQMGKGDQRWKVIPPVLEELKAKARSLGLWNLFLGKAYAEGAGLSNVEYGLIAELTGRCPKLAPEAMNCSAPDTGNMEVLAKYGTPAQKEKWLKPLMDGKIRSAFAMTEPRVASSDATNIELNIRREGNEYVLNGLKWWISGAGDPRCALYIVMGKSDAGNANKHRQQSIVLVPADTPGVTVIRPLPVFGYDDAPEGHCEIRFKDVRVPVENIVLGEGRGFEVIQGRLGPGRIHHCMRTIGIAERALEYMMVRVTDPARRTFGKGLYEHGTIVSDIARSRIEIDQTRFLVLNAARKIDQGDAKSALKEISMAKIAAPNMVLSVLDRAIQAHGAGGLSDDFPLAKFYASSRTLRFADGPDEVHISQLGRNELRRAEEIRAKFQSQKEKSQARLAKL</sequence>
<protein>
    <recommendedName>
        <fullName evidence="13">Acyl-CoA dehydrogenase NM domain-like protein</fullName>
    </recommendedName>
</protein>
<reference evidence="11" key="1">
    <citation type="submission" date="2016-04" db="EMBL/GenBank/DDBJ databases">
        <authorList>
            <person name="Evans L.H."/>
            <person name="Alamgir A."/>
            <person name="Owens N."/>
            <person name="Weber N.D."/>
            <person name="Virtaneva K."/>
            <person name="Barbian K."/>
            <person name="Babar A."/>
            <person name="Rosenke K."/>
        </authorList>
    </citation>
    <scope>NUCLEOTIDE SEQUENCE [LARGE SCALE GENOMIC DNA]</scope>
    <source>
        <strain evidence="11">CBS 101.48</strain>
    </source>
</reference>
<keyword evidence="4 7" id="KW-0285">Flavoprotein</keyword>
<dbReference type="GO" id="GO:0050660">
    <property type="term" value="F:flavin adenine dinucleotide binding"/>
    <property type="evidence" value="ECO:0007669"/>
    <property type="project" value="InterPro"/>
</dbReference>
<evidence type="ECO:0000256" key="4">
    <source>
        <dbReference type="ARBA" id="ARBA00022630"/>
    </source>
</evidence>